<gene>
    <name evidence="13" type="ORF">PNEG_02638</name>
</gene>
<feature type="domain" description="V-type proton ATPase subunit S1/VOA1 transmembrane" evidence="12">
    <location>
        <begin position="234"/>
        <end position="272"/>
    </location>
</feature>
<dbReference type="GeneID" id="19896329"/>
<dbReference type="STRING" id="1069680.M7NP26"/>
<name>M7NP26_PNEMU</name>
<evidence type="ECO:0000256" key="7">
    <source>
        <dbReference type="ARBA" id="ARBA00022989"/>
    </source>
</evidence>
<evidence type="ECO:0000256" key="3">
    <source>
        <dbReference type="ARBA" id="ARBA00022089"/>
    </source>
</evidence>
<keyword evidence="7 10" id="KW-1133">Transmembrane helix</keyword>
<evidence type="ECO:0000256" key="11">
    <source>
        <dbReference type="SAM" id="SignalP"/>
    </source>
</evidence>
<evidence type="ECO:0000256" key="5">
    <source>
        <dbReference type="ARBA" id="ARBA00022729"/>
    </source>
</evidence>
<sequence>MARQCFTLYNILYFLVLLINIHKISCFEDTSPFIFYRSYSSYQSVFSDHVSTTLSGHAFQSLVRASIDCESTYYVFVLQPGLHADDLKHTVMPWIKKSIDIAPERLVVPYGYGDVDVENIIKYVEDKCYIYSIVIDSQSGEYPLLYNETEKILVVQFPPIVGTLEERRDLLTNHDLFLHYLLTSLPHGSKYSMIYISTPGPVIIQHRDASVYSTPMIPVKYNSNNPKGLFSRYSFFSEGIYMIWIILFILFPIFIIALTAISSIKISYGSFELKKDVIKKNK</sequence>
<comment type="caution">
    <text evidence="13">The sequence shown here is derived from an EMBL/GenBank/DDBJ whole genome shotgun (WGS) entry which is preliminary data.</text>
</comment>
<evidence type="ECO:0000256" key="10">
    <source>
        <dbReference type="SAM" id="Phobius"/>
    </source>
</evidence>
<dbReference type="Pfam" id="PF20520">
    <property type="entry name" value="Ac45-VOA1_TM"/>
    <property type="match status" value="1"/>
</dbReference>
<dbReference type="OMA" id="QISYHAF"/>
<evidence type="ECO:0000256" key="6">
    <source>
        <dbReference type="ARBA" id="ARBA00022824"/>
    </source>
</evidence>
<dbReference type="EMBL" id="AFWA02000007">
    <property type="protein sequence ID" value="EMR08851.1"/>
    <property type="molecule type" value="Genomic_DNA"/>
</dbReference>
<dbReference type="PANTHER" id="PTHR28285">
    <property type="entry name" value="PROTEIN BIG1"/>
    <property type="match status" value="1"/>
</dbReference>
<keyword evidence="8 10" id="KW-0472">Membrane</keyword>
<comment type="subcellular location">
    <subcellularLocation>
        <location evidence="1">Endoplasmic reticulum membrane</location>
        <topology evidence="1">Single-pass type I membrane protein</topology>
    </subcellularLocation>
</comment>
<dbReference type="eggNOG" id="ENOG502S6TD">
    <property type="taxonomic scope" value="Eukaryota"/>
</dbReference>
<comment type="similarity">
    <text evidence="2">Belongs to the BIG1 family.</text>
</comment>
<feature type="signal peptide" evidence="11">
    <location>
        <begin position="1"/>
        <end position="26"/>
    </location>
</feature>
<dbReference type="GO" id="GO:0006078">
    <property type="term" value="P:(1-&gt;6)-beta-D-glucan biosynthetic process"/>
    <property type="evidence" value="ECO:0007669"/>
    <property type="project" value="TreeGrafter"/>
</dbReference>
<dbReference type="GO" id="GO:0009272">
    <property type="term" value="P:fungal-type cell wall biogenesis"/>
    <property type="evidence" value="ECO:0007669"/>
    <property type="project" value="TreeGrafter"/>
</dbReference>
<feature type="chain" id="PRO_5004082238" description="Protein BIG1" evidence="11">
    <location>
        <begin position="27"/>
        <end position="282"/>
    </location>
</feature>
<dbReference type="InterPro" id="IPR037654">
    <property type="entry name" value="Big1"/>
</dbReference>
<reference evidence="14" key="1">
    <citation type="journal article" date="2016" name="Nat. Commun.">
        <title>Genome analysis of three Pneumocystis species reveals adaptation mechanisms to life exclusively in mammalian hosts.</title>
        <authorList>
            <person name="Ma L."/>
            <person name="Chen Z."/>
            <person name="Huang D.W."/>
            <person name="Kutty G."/>
            <person name="Ishihara M."/>
            <person name="Wang H."/>
            <person name="Abouelleil A."/>
            <person name="Bishop L."/>
            <person name="Davey E."/>
            <person name="Deng R."/>
            <person name="Deng X."/>
            <person name="Fan L."/>
            <person name="Fantoni G."/>
            <person name="Fitzgerald M."/>
            <person name="Gogineni E."/>
            <person name="Goldberg J.M."/>
            <person name="Handley G."/>
            <person name="Hu X."/>
            <person name="Huber C."/>
            <person name="Jiao X."/>
            <person name="Jones K."/>
            <person name="Levin J.Z."/>
            <person name="Liu Y."/>
            <person name="Macdonald P."/>
            <person name="Melnikov A."/>
            <person name="Raley C."/>
            <person name="Sassi M."/>
            <person name="Sherman B.T."/>
            <person name="Song X."/>
            <person name="Sykes S."/>
            <person name="Tran B."/>
            <person name="Walsh L."/>
            <person name="Xia Y."/>
            <person name="Yang J."/>
            <person name="Young S."/>
            <person name="Zeng Q."/>
            <person name="Zheng X."/>
            <person name="Stephens R."/>
            <person name="Nusbaum C."/>
            <person name="Birren B.W."/>
            <person name="Azadi P."/>
            <person name="Lempicki R.A."/>
            <person name="Cuomo C.A."/>
            <person name="Kovacs J.A."/>
        </authorList>
    </citation>
    <scope>NUCLEOTIDE SEQUENCE [LARGE SCALE GENOMIC DNA]</scope>
    <source>
        <strain evidence="14">B123</strain>
    </source>
</reference>
<organism evidence="13 14">
    <name type="scientific">Pneumocystis murina (strain B123)</name>
    <name type="common">Mouse pneumocystis pneumonia agent</name>
    <name type="synonym">Pneumocystis carinii f. sp. muris</name>
    <dbReference type="NCBI Taxonomy" id="1069680"/>
    <lineage>
        <taxon>Eukaryota</taxon>
        <taxon>Fungi</taxon>
        <taxon>Dikarya</taxon>
        <taxon>Ascomycota</taxon>
        <taxon>Taphrinomycotina</taxon>
        <taxon>Pneumocystomycetes</taxon>
        <taxon>Pneumocystaceae</taxon>
        <taxon>Pneumocystis</taxon>
    </lineage>
</organism>
<keyword evidence="4 10" id="KW-0812">Transmembrane</keyword>
<evidence type="ECO:0000256" key="9">
    <source>
        <dbReference type="ARBA" id="ARBA00023316"/>
    </source>
</evidence>
<dbReference type="HOGENOM" id="CLU_062461_0_0_1"/>
<evidence type="ECO:0000256" key="4">
    <source>
        <dbReference type="ARBA" id="ARBA00022692"/>
    </source>
</evidence>
<dbReference type="InterPro" id="IPR046756">
    <property type="entry name" value="VAS1/VOA1_TM"/>
</dbReference>
<proteinExistence type="inferred from homology"/>
<keyword evidence="6" id="KW-0256">Endoplasmic reticulum</keyword>
<keyword evidence="9" id="KW-0961">Cell wall biogenesis/degradation</keyword>
<dbReference type="VEuPathDB" id="FungiDB:PNEG_02638"/>
<evidence type="ECO:0000259" key="12">
    <source>
        <dbReference type="Pfam" id="PF20520"/>
    </source>
</evidence>
<evidence type="ECO:0000313" key="14">
    <source>
        <dbReference type="Proteomes" id="UP000011958"/>
    </source>
</evidence>
<feature type="transmembrane region" description="Helical" evidence="10">
    <location>
        <begin position="241"/>
        <end position="264"/>
    </location>
</feature>
<accession>M7NP26</accession>
<evidence type="ECO:0000256" key="1">
    <source>
        <dbReference type="ARBA" id="ARBA00004115"/>
    </source>
</evidence>
<dbReference type="PANTHER" id="PTHR28285:SF1">
    <property type="entry name" value="PROTEIN BIG1"/>
    <property type="match status" value="1"/>
</dbReference>
<dbReference type="GO" id="GO:0005789">
    <property type="term" value="C:endoplasmic reticulum membrane"/>
    <property type="evidence" value="ECO:0007669"/>
    <property type="project" value="UniProtKB-SubCell"/>
</dbReference>
<evidence type="ECO:0000256" key="2">
    <source>
        <dbReference type="ARBA" id="ARBA00008203"/>
    </source>
</evidence>
<dbReference type="OrthoDB" id="9985059at2759"/>
<protein>
    <recommendedName>
        <fullName evidence="3">Protein BIG1</fullName>
    </recommendedName>
</protein>
<evidence type="ECO:0000313" key="13">
    <source>
        <dbReference type="EMBL" id="EMR08851.1"/>
    </source>
</evidence>
<dbReference type="Proteomes" id="UP000011958">
    <property type="component" value="Unassembled WGS sequence"/>
</dbReference>
<dbReference type="GO" id="GO:0071555">
    <property type="term" value="P:cell wall organization"/>
    <property type="evidence" value="ECO:0007669"/>
    <property type="project" value="UniProtKB-KW"/>
</dbReference>
<evidence type="ECO:0000256" key="8">
    <source>
        <dbReference type="ARBA" id="ARBA00023136"/>
    </source>
</evidence>
<dbReference type="RefSeq" id="XP_007874657.1">
    <property type="nucleotide sequence ID" value="XM_007876466.1"/>
</dbReference>
<keyword evidence="14" id="KW-1185">Reference proteome</keyword>
<dbReference type="AlphaFoldDB" id="M7NP26"/>
<keyword evidence="5 11" id="KW-0732">Signal</keyword>